<protein>
    <submittedName>
        <fullName evidence="1">Uncharacterized protein</fullName>
    </submittedName>
</protein>
<name>A0A0N4W7W0_HAEPC</name>
<proteinExistence type="predicted"/>
<accession>A0A0N4W7W0</accession>
<evidence type="ECO:0000313" key="1">
    <source>
        <dbReference type="WBParaSite" id="HPLM_0000625001-mRNA-1"/>
    </source>
</evidence>
<reference evidence="1" key="1">
    <citation type="submission" date="2017-02" db="UniProtKB">
        <authorList>
            <consortium name="WormBaseParasite"/>
        </authorList>
    </citation>
    <scope>IDENTIFICATION</scope>
</reference>
<dbReference type="AlphaFoldDB" id="A0A0N4W7W0"/>
<sequence length="81" mass="9039">LPPQSFLEKTLDVGNREFPAYPRIFSISDTSYGNSYGRAVTNLNTIDKQETPLPAMGCSPIKVFPLSLEFRCRTSRARTIG</sequence>
<dbReference type="WBParaSite" id="HPLM_0000625001-mRNA-1">
    <property type="protein sequence ID" value="HPLM_0000625001-mRNA-1"/>
    <property type="gene ID" value="HPLM_0000625001"/>
</dbReference>
<organism evidence="1">
    <name type="scientific">Haemonchus placei</name>
    <name type="common">Barber's pole worm</name>
    <dbReference type="NCBI Taxonomy" id="6290"/>
    <lineage>
        <taxon>Eukaryota</taxon>
        <taxon>Metazoa</taxon>
        <taxon>Ecdysozoa</taxon>
        <taxon>Nematoda</taxon>
        <taxon>Chromadorea</taxon>
        <taxon>Rhabditida</taxon>
        <taxon>Rhabditina</taxon>
        <taxon>Rhabditomorpha</taxon>
        <taxon>Strongyloidea</taxon>
        <taxon>Trichostrongylidae</taxon>
        <taxon>Haemonchus</taxon>
    </lineage>
</organism>